<dbReference type="PROSITE" id="PS50102">
    <property type="entry name" value="RRM"/>
    <property type="match status" value="1"/>
</dbReference>
<feature type="compositionally biased region" description="Low complexity" evidence="2">
    <location>
        <begin position="97"/>
        <end position="112"/>
    </location>
</feature>
<dbReference type="InterPro" id="IPR035979">
    <property type="entry name" value="RBD_domain_sf"/>
</dbReference>
<evidence type="ECO:0000259" key="3">
    <source>
        <dbReference type="PROSITE" id="PS50102"/>
    </source>
</evidence>
<dbReference type="Proteomes" id="UP001268256">
    <property type="component" value="Unassembled WGS sequence"/>
</dbReference>
<dbReference type="Gene3D" id="3.30.70.330">
    <property type="match status" value="1"/>
</dbReference>
<proteinExistence type="predicted"/>
<comment type="caution">
    <text evidence="4">The sequence shown here is derived from an EMBL/GenBank/DDBJ whole genome shotgun (WGS) entry which is preliminary data.</text>
</comment>
<dbReference type="InterPro" id="IPR012677">
    <property type="entry name" value="Nucleotide-bd_a/b_plait_sf"/>
</dbReference>
<dbReference type="PANTHER" id="PTHR48025">
    <property type="entry name" value="OS02G0815200 PROTEIN"/>
    <property type="match status" value="1"/>
</dbReference>
<keyword evidence="1" id="KW-0694">RNA-binding</keyword>
<dbReference type="SUPFAM" id="SSF54928">
    <property type="entry name" value="RNA-binding domain, RBD"/>
    <property type="match status" value="1"/>
</dbReference>
<dbReference type="SMART" id="SM00360">
    <property type="entry name" value="RRM"/>
    <property type="match status" value="1"/>
</dbReference>
<evidence type="ECO:0000256" key="1">
    <source>
        <dbReference type="ARBA" id="ARBA00022884"/>
    </source>
</evidence>
<feature type="compositionally biased region" description="Basic and acidic residues" evidence="2">
    <location>
        <begin position="76"/>
        <end position="88"/>
    </location>
</feature>
<dbReference type="PANTHER" id="PTHR48025:SF1">
    <property type="entry name" value="RRM DOMAIN-CONTAINING PROTEIN"/>
    <property type="match status" value="1"/>
</dbReference>
<dbReference type="AlphaFoldDB" id="A0AAE4FUW1"/>
<dbReference type="InterPro" id="IPR000504">
    <property type="entry name" value="RRM_dom"/>
</dbReference>
<evidence type="ECO:0000313" key="5">
    <source>
        <dbReference type="Proteomes" id="UP001268256"/>
    </source>
</evidence>
<dbReference type="InterPro" id="IPR050502">
    <property type="entry name" value="Euk_RNA-bind_prot"/>
</dbReference>
<dbReference type="RefSeq" id="WP_322879003.1">
    <property type="nucleotide sequence ID" value="NZ_JAVMIP010000016.1"/>
</dbReference>
<dbReference type="GO" id="GO:0003729">
    <property type="term" value="F:mRNA binding"/>
    <property type="evidence" value="ECO:0007669"/>
    <property type="project" value="TreeGrafter"/>
</dbReference>
<dbReference type="EMBL" id="JAVMIP010000016">
    <property type="protein sequence ID" value="MDS3861774.1"/>
    <property type="molecule type" value="Genomic_DNA"/>
</dbReference>
<gene>
    <name evidence="4" type="ORF">RIF25_13270</name>
</gene>
<reference evidence="5" key="1">
    <citation type="submission" date="2023-07" db="EMBL/GenBank/DDBJ databases">
        <authorList>
            <person name="Luz R."/>
            <person name="Cordeiro R."/>
            <person name="Fonseca A."/>
            <person name="Goncalves V."/>
        </authorList>
    </citation>
    <scope>NUCLEOTIDE SEQUENCE [LARGE SCALE GENOMIC DNA]</scope>
    <source>
        <strain evidence="5">BACA0444</strain>
    </source>
</reference>
<feature type="domain" description="RRM" evidence="3">
    <location>
        <begin position="3"/>
        <end position="82"/>
    </location>
</feature>
<protein>
    <submittedName>
        <fullName evidence="4">RNA-binding protein</fullName>
    </submittedName>
</protein>
<organism evidence="4 5">
    <name type="scientific">Pseudocalidococcus azoricus BACA0444</name>
    <dbReference type="NCBI Taxonomy" id="2918990"/>
    <lineage>
        <taxon>Bacteria</taxon>
        <taxon>Bacillati</taxon>
        <taxon>Cyanobacteriota</taxon>
        <taxon>Cyanophyceae</taxon>
        <taxon>Acaryochloridales</taxon>
        <taxon>Thermosynechococcaceae</taxon>
        <taxon>Pseudocalidococcus</taxon>
        <taxon>Pseudocalidococcus azoricus</taxon>
    </lineage>
</organism>
<evidence type="ECO:0000256" key="2">
    <source>
        <dbReference type="SAM" id="MobiDB-lite"/>
    </source>
</evidence>
<evidence type="ECO:0000313" key="4">
    <source>
        <dbReference type="EMBL" id="MDS3861774.1"/>
    </source>
</evidence>
<sequence length="162" mass="17799">MSIRLYVGNLPRETSREELDSLLTSEVGDIGSAKLITDRKTGKCRGFGFVTVETEDQADTVIEKLNGFVFKENTLKLEKANDKPKAEEDSAQPSEASANPRPSGNRRPSNNNKAKNRRPQANNNGQDVEFTSNSTGDFAPDPRWAGELAKLKEMLLAQASSK</sequence>
<feature type="region of interest" description="Disordered" evidence="2">
    <location>
        <begin position="76"/>
        <end position="144"/>
    </location>
</feature>
<accession>A0AAE4FUW1</accession>
<keyword evidence="5" id="KW-1185">Reference proteome</keyword>
<feature type="compositionally biased region" description="Polar residues" evidence="2">
    <location>
        <begin position="119"/>
        <end position="136"/>
    </location>
</feature>
<dbReference type="Pfam" id="PF00076">
    <property type="entry name" value="RRM_1"/>
    <property type="match status" value="1"/>
</dbReference>
<name>A0AAE4FUW1_9CYAN</name>